<accession>A0A6L2LWD7</accession>
<evidence type="ECO:0000256" key="1">
    <source>
        <dbReference type="SAM" id="MobiDB-lite"/>
    </source>
</evidence>
<evidence type="ECO:0000313" key="2">
    <source>
        <dbReference type="EMBL" id="GEU65439.1"/>
    </source>
</evidence>
<evidence type="ECO:0008006" key="3">
    <source>
        <dbReference type="Google" id="ProtNLM"/>
    </source>
</evidence>
<sequence length="227" mass="24257">MRKDVTMNEDTIVVVASTAKEVVTPSVVDMTVENEKRSPLEDTTVLGSFPPLSTPVTTTSGNTPGKSSYAGFMGKPSEKKLNIRTLFTPRGNGIDVVVLVEFIRAISNRFANTAYGFFLGKRVAYPVVANYHLDENLLKEDVSIVSVWVKLHGVPVTAFSDDGLSAIATKLGASEKKTVKKPSQTSQAVLVDNDGEFGTNGGTTNLVNNEATSSGSSFMNIDNDGEC</sequence>
<reference evidence="2" key="1">
    <citation type="journal article" date="2019" name="Sci. Rep.">
        <title>Draft genome of Tanacetum cinerariifolium, the natural source of mosquito coil.</title>
        <authorList>
            <person name="Yamashiro T."/>
            <person name="Shiraishi A."/>
            <person name="Satake H."/>
            <person name="Nakayama K."/>
        </authorList>
    </citation>
    <scope>NUCLEOTIDE SEQUENCE</scope>
</reference>
<gene>
    <name evidence="2" type="ORF">Tci_037417</name>
</gene>
<name>A0A6L2LWD7_TANCI</name>
<dbReference type="EMBL" id="BKCJ010005200">
    <property type="protein sequence ID" value="GEU65439.1"/>
    <property type="molecule type" value="Genomic_DNA"/>
</dbReference>
<feature type="compositionally biased region" description="Polar residues" evidence="1">
    <location>
        <begin position="54"/>
        <end position="66"/>
    </location>
</feature>
<protein>
    <recommendedName>
        <fullName evidence="3">DUF4283 domain-containing protein</fullName>
    </recommendedName>
</protein>
<comment type="caution">
    <text evidence="2">The sequence shown here is derived from an EMBL/GenBank/DDBJ whole genome shotgun (WGS) entry which is preliminary data.</text>
</comment>
<organism evidence="2">
    <name type="scientific">Tanacetum cinerariifolium</name>
    <name type="common">Dalmatian daisy</name>
    <name type="synonym">Chrysanthemum cinerariifolium</name>
    <dbReference type="NCBI Taxonomy" id="118510"/>
    <lineage>
        <taxon>Eukaryota</taxon>
        <taxon>Viridiplantae</taxon>
        <taxon>Streptophyta</taxon>
        <taxon>Embryophyta</taxon>
        <taxon>Tracheophyta</taxon>
        <taxon>Spermatophyta</taxon>
        <taxon>Magnoliopsida</taxon>
        <taxon>eudicotyledons</taxon>
        <taxon>Gunneridae</taxon>
        <taxon>Pentapetalae</taxon>
        <taxon>asterids</taxon>
        <taxon>campanulids</taxon>
        <taxon>Asterales</taxon>
        <taxon>Asteraceae</taxon>
        <taxon>Asteroideae</taxon>
        <taxon>Anthemideae</taxon>
        <taxon>Anthemidinae</taxon>
        <taxon>Tanacetum</taxon>
    </lineage>
</organism>
<proteinExistence type="predicted"/>
<feature type="region of interest" description="Disordered" evidence="1">
    <location>
        <begin position="51"/>
        <end position="71"/>
    </location>
</feature>
<dbReference type="AlphaFoldDB" id="A0A6L2LWD7"/>